<dbReference type="Proteomes" id="UP001498421">
    <property type="component" value="Unassembled WGS sequence"/>
</dbReference>
<reference evidence="1 2" key="1">
    <citation type="journal article" date="2025" name="Microbiol. Resour. Announc.">
        <title>Draft genome sequences for Neonectria magnoliae and Neonectria punicea, canker pathogens of Liriodendron tulipifera and Acer saccharum in West Virginia.</title>
        <authorList>
            <person name="Petronek H.M."/>
            <person name="Kasson M.T."/>
            <person name="Metheny A.M."/>
            <person name="Stauder C.M."/>
            <person name="Lovett B."/>
            <person name="Lynch S.C."/>
            <person name="Garnas J.R."/>
            <person name="Kasson L.R."/>
            <person name="Stajich J.E."/>
        </authorList>
    </citation>
    <scope>NUCLEOTIDE SEQUENCE [LARGE SCALE GENOMIC DNA]</scope>
    <source>
        <strain evidence="1 2">NRRL 64651</strain>
    </source>
</reference>
<evidence type="ECO:0000313" key="2">
    <source>
        <dbReference type="Proteomes" id="UP001498421"/>
    </source>
</evidence>
<keyword evidence="2" id="KW-1185">Reference proteome</keyword>
<organism evidence="1 2">
    <name type="scientific">Neonectria magnoliae</name>
    <dbReference type="NCBI Taxonomy" id="2732573"/>
    <lineage>
        <taxon>Eukaryota</taxon>
        <taxon>Fungi</taxon>
        <taxon>Dikarya</taxon>
        <taxon>Ascomycota</taxon>
        <taxon>Pezizomycotina</taxon>
        <taxon>Sordariomycetes</taxon>
        <taxon>Hypocreomycetidae</taxon>
        <taxon>Hypocreales</taxon>
        <taxon>Nectriaceae</taxon>
        <taxon>Neonectria</taxon>
    </lineage>
</organism>
<dbReference type="EMBL" id="JAZAVK010000181">
    <property type="protein sequence ID" value="KAK7417664.1"/>
    <property type="molecule type" value="Genomic_DNA"/>
</dbReference>
<protein>
    <submittedName>
        <fullName evidence="1">Uncharacterized protein</fullName>
    </submittedName>
</protein>
<sequence length="349" mass="39729">MILGLFVLLRLYPRQPSSTRTHESHIIPFIDLLYNATITAGAGLAILGLPLYHIVPQGLPQRPLEAHALQPSQVWPHDLWRAVGREIVWCGGQAYSRNPSDEEARILSRTGNWQLHHAETSEAMATIAGDVFGVWPQTIDTITTRLRWIRTTLERLDDLDPEDSLRIDESDLILHLLHNVNNWAASLQILAQPVTDISRDLNQSVQVMKLYAAFIQHRRESPDTEFHKRRLDRFLQHTQYTMKVYNWSLQQFIHAAHNATMLVNHIHAVVQCTASRLCLSQLGSLGKIVHKVGLLHDSMVQAMIHHRNEAAVFWAAVKARLFNDLSEDEMPASECDERRVGDLGWAVDT</sequence>
<gene>
    <name evidence="1" type="ORF">QQZ08_011550</name>
</gene>
<accession>A0ABR1H9U6</accession>
<comment type="caution">
    <text evidence="1">The sequence shown here is derived from an EMBL/GenBank/DDBJ whole genome shotgun (WGS) entry which is preliminary data.</text>
</comment>
<proteinExistence type="predicted"/>
<name>A0ABR1H9U6_9HYPO</name>
<evidence type="ECO:0000313" key="1">
    <source>
        <dbReference type="EMBL" id="KAK7417664.1"/>
    </source>
</evidence>